<protein>
    <submittedName>
        <fullName evidence="4">Caffeoyl-CoA O-methyltransferase</fullName>
        <ecNumber evidence="4">2.1.1.104</ecNumber>
    </submittedName>
</protein>
<keyword evidence="2 4" id="KW-0808">Transferase</keyword>
<sequence length="232" mass="26095">MKPHLKHRRTKGLKYVPLNEKLYTYLIDARSREGDAVLNALRAETQKKFEADSHMSIGRDQGSFMTMLVAAIGAKHAIEIGTFTGYSSICIARGLPERGKLLCLDASEEWTNVARKYWKKAGVDKKIELRLGPGADSLKKLEPGIKFDFAFFDADKPGYDTYYELVLPRMRSGGLILFDNMLWGGRLGTKRRIKHPNGKAIDKLNRKLAKDKRVQSVLLSIGDGVHMCRVLG</sequence>
<keyword evidence="1 4" id="KW-0489">Methyltransferase</keyword>
<evidence type="ECO:0000313" key="4">
    <source>
        <dbReference type="EMBL" id="EEF59864.1"/>
    </source>
</evidence>
<dbReference type="InterPro" id="IPR002935">
    <property type="entry name" value="SAM_O-MeTrfase"/>
</dbReference>
<keyword evidence="5" id="KW-1185">Reference proteome</keyword>
<dbReference type="GO" id="GO:0032259">
    <property type="term" value="P:methylation"/>
    <property type="evidence" value="ECO:0007669"/>
    <property type="project" value="UniProtKB-KW"/>
</dbReference>
<comment type="caution">
    <text evidence="4">The sequence shown here is derived from an EMBL/GenBank/DDBJ whole genome shotgun (WGS) entry which is preliminary data.</text>
</comment>
<dbReference type="InterPro" id="IPR029063">
    <property type="entry name" value="SAM-dependent_MTases_sf"/>
</dbReference>
<evidence type="ECO:0000256" key="2">
    <source>
        <dbReference type="ARBA" id="ARBA00022679"/>
    </source>
</evidence>
<dbReference type="EC" id="2.1.1.104" evidence="4"/>
<evidence type="ECO:0000256" key="1">
    <source>
        <dbReference type="ARBA" id="ARBA00022603"/>
    </source>
</evidence>
<dbReference type="EMBL" id="ABOX02000023">
    <property type="protein sequence ID" value="EEF59864.1"/>
    <property type="molecule type" value="Genomic_DNA"/>
</dbReference>
<dbReference type="CDD" id="cd02440">
    <property type="entry name" value="AdoMet_MTases"/>
    <property type="match status" value="1"/>
</dbReference>
<dbReference type="Pfam" id="PF01596">
    <property type="entry name" value="Methyltransf_3"/>
    <property type="match status" value="1"/>
</dbReference>
<dbReference type="STRING" id="320771.Cflav_PD2871"/>
<dbReference type="SUPFAM" id="SSF53335">
    <property type="entry name" value="S-adenosyl-L-methionine-dependent methyltransferases"/>
    <property type="match status" value="1"/>
</dbReference>
<dbReference type="AlphaFoldDB" id="B9XK41"/>
<dbReference type="Proteomes" id="UP000003688">
    <property type="component" value="Unassembled WGS sequence"/>
</dbReference>
<name>B9XK41_PEDPL</name>
<accession>B9XK41</accession>
<proteinExistence type="predicted"/>
<dbReference type="InterPro" id="IPR050362">
    <property type="entry name" value="Cation-dep_OMT"/>
</dbReference>
<evidence type="ECO:0000256" key="3">
    <source>
        <dbReference type="ARBA" id="ARBA00022691"/>
    </source>
</evidence>
<evidence type="ECO:0000313" key="5">
    <source>
        <dbReference type="Proteomes" id="UP000003688"/>
    </source>
</evidence>
<reference evidence="4 5" key="1">
    <citation type="journal article" date="2011" name="J. Bacteriol.">
        <title>Genome sequence of 'Pedosphaera parvula' Ellin514, an aerobic Verrucomicrobial isolate from pasture soil.</title>
        <authorList>
            <person name="Kant R."/>
            <person name="van Passel M.W."/>
            <person name="Sangwan P."/>
            <person name="Palva A."/>
            <person name="Lucas S."/>
            <person name="Copeland A."/>
            <person name="Lapidus A."/>
            <person name="Glavina Del Rio T."/>
            <person name="Dalin E."/>
            <person name="Tice H."/>
            <person name="Bruce D."/>
            <person name="Goodwin L."/>
            <person name="Pitluck S."/>
            <person name="Chertkov O."/>
            <person name="Larimer F.W."/>
            <person name="Land M.L."/>
            <person name="Hauser L."/>
            <person name="Brettin T.S."/>
            <person name="Detter J.C."/>
            <person name="Han S."/>
            <person name="de Vos W.M."/>
            <person name="Janssen P.H."/>
            <person name="Smidt H."/>
        </authorList>
    </citation>
    <scope>NUCLEOTIDE SEQUENCE [LARGE SCALE GENOMIC DNA]</scope>
    <source>
        <strain evidence="4 5">Ellin514</strain>
    </source>
</reference>
<dbReference type="PROSITE" id="PS51682">
    <property type="entry name" value="SAM_OMT_I"/>
    <property type="match status" value="1"/>
</dbReference>
<keyword evidence="3" id="KW-0949">S-adenosyl-L-methionine</keyword>
<gene>
    <name evidence="4" type="ORF">Cflav_PD2871</name>
</gene>
<dbReference type="PANTHER" id="PTHR10509">
    <property type="entry name" value="O-METHYLTRANSFERASE-RELATED"/>
    <property type="match status" value="1"/>
</dbReference>
<dbReference type="Gene3D" id="3.40.50.150">
    <property type="entry name" value="Vaccinia Virus protein VP39"/>
    <property type="match status" value="1"/>
</dbReference>
<dbReference type="OrthoDB" id="9799672at2"/>
<dbReference type="PANTHER" id="PTHR10509:SF14">
    <property type="entry name" value="CAFFEOYL-COA O-METHYLTRANSFERASE 3-RELATED"/>
    <property type="match status" value="1"/>
</dbReference>
<organism evidence="4 5">
    <name type="scientific">Pedosphaera parvula (strain Ellin514)</name>
    <dbReference type="NCBI Taxonomy" id="320771"/>
    <lineage>
        <taxon>Bacteria</taxon>
        <taxon>Pseudomonadati</taxon>
        <taxon>Verrucomicrobiota</taxon>
        <taxon>Pedosphaerae</taxon>
        <taxon>Pedosphaerales</taxon>
        <taxon>Pedosphaeraceae</taxon>
        <taxon>Pedosphaera</taxon>
    </lineage>
</organism>
<dbReference type="GO" id="GO:0042409">
    <property type="term" value="F:caffeoyl-CoA O-methyltransferase activity"/>
    <property type="evidence" value="ECO:0007669"/>
    <property type="project" value="UniProtKB-EC"/>
</dbReference>
<dbReference type="RefSeq" id="WP_007416184.1">
    <property type="nucleotide sequence ID" value="NZ_ABOX02000023.1"/>
</dbReference>